<organism evidence="2 3">
    <name type="scientific">Vigna unguiculata</name>
    <name type="common">Cowpea</name>
    <dbReference type="NCBI Taxonomy" id="3917"/>
    <lineage>
        <taxon>Eukaryota</taxon>
        <taxon>Viridiplantae</taxon>
        <taxon>Streptophyta</taxon>
        <taxon>Embryophyta</taxon>
        <taxon>Tracheophyta</taxon>
        <taxon>Spermatophyta</taxon>
        <taxon>Magnoliopsida</taxon>
        <taxon>eudicotyledons</taxon>
        <taxon>Gunneridae</taxon>
        <taxon>Pentapetalae</taxon>
        <taxon>rosids</taxon>
        <taxon>fabids</taxon>
        <taxon>Fabales</taxon>
        <taxon>Fabaceae</taxon>
        <taxon>Papilionoideae</taxon>
        <taxon>50 kb inversion clade</taxon>
        <taxon>NPAAA clade</taxon>
        <taxon>indigoferoid/millettioid clade</taxon>
        <taxon>Phaseoleae</taxon>
        <taxon>Vigna</taxon>
    </lineage>
</organism>
<keyword evidence="3" id="KW-1185">Reference proteome</keyword>
<name>A0A4D6L0A5_VIGUN</name>
<dbReference type="AlphaFoldDB" id="A0A4D6L0A5"/>
<gene>
    <name evidence="2" type="ORF">DEO72_LG2g1536</name>
</gene>
<dbReference type="Proteomes" id="UP000501690">
    <property type="component" value="Linkage Group LG2"/>
</dbReference>
<feature type="region of interest" description="Disordered" evidence="1">
    <location>
        <begin position="191"/>
        <end position="213"/>
    </location>
</feature>
<evidence type="ECO:0000256" key="1">
    <source>
        <dbReference type="SAM" id="MobiDB-lite"/>
    </source>
</evidence>
<accession>A0A4D6L0A5</accession>
<proteinExistence type="predicted"/>
<protein>
    <submittedName>
        <fullName evidence="2">Uncharacterized protein</fullName>
    </submittedName>
</protein>
<sequence>MPVRGKPFLSNIQTNQYLTVKNGEAAQKDERRLPTLGRRMVCGGEKDVAEVGENNGVEEKRMPRRLERTTVEAVWEKREMREKEDEECVEVWRLCAQRQIKDLAPRSKIPRVQAAGNLFYWDLDVYKRQLSVRVPPCCQSTFRLAVLSSPSSPFLEVVRPPQFGVSRFSASLSRWSPRRLAQFRASERLAQARQVSPKRERAEAPIPDSRTLA</sequence>
<dbReference type="EMBL" id="CP039346">
    <property type="protein sequence ID" value="QCD81211.1"/>
    <property type="molecule type" value="Genomic_DNA"/>
</dbReference>
<evidence type="ECO:0000313" key="3">
    <source>
        <dbReference type="Proteomes" id="UP000501690"/>
    </source>
</evidence>
<reference evidence="2 3" key="1">
    <citation type="submission" date="2019-04" db="EMBL/GenBank/DDBJ databases">
        <title>An improved genome assembly and genetic linkage map for asparagus bean, Vigna unguiculata ssp. sesquipedialis.</title>
        <authorList>
            <person name="Xia Q."/>
            <person name="Zhang R."/>
            <person name="Dong Y."/>
        </authorList>
    </citation>
    <scope>NUCLEOTIDE SEQUENCE [LARGE SCALE GENOMIC DNA]</scope>
    <source>
        <tissue evidence="2">Leaf</tissue>
    </source>
</reference>
<evidence type="ECO:0000313" key="2">
    <source>
        <dbReference type="EMBL" id="QCD81211.1"/>
    </source>
</evidence>